<evidence type="ECO:0000256" key="1">
    <source>
        <dbReference type="SAM" id="Coils"/>
    </source>
</evidence>
<dbReference type="AlphaFoldDB" id="A0A1D1UE10"/>
<feature type="coiled-coil region" evidence="1">
    <location>
        <begin position="126"/>
        <end position="160"/>
    </location>
</feature>
<dbReference type="EMBL" id="BDGG01000001">
    <property type="protein sequence ID" value="GAU87876.1"/>
    <property type="molecule type" value="Genomic_DNA"/>
</dbReference>
<keyword evidence="3" id="KW-1185">Reference proteome</keyword>
<proteinExistence type="predicted"/>
<feature type="coiled-coil region" evidence="1">
    <location>
        <begin position="216"/>
        <end position="250"/>
    </location>
</feature>
<accession>A0A1D1UE10</accession>
<organism evidence="2 3">
    <name type="scientific">Ramazzottius varieornatus</name>
    <name type="common">Water bear</name>
    <name type="synonym">Tardigrade</name>
    <dbReference type="NCBI Taxonomy" id="947166"/>
    <lineage>
        <taxon>Eukaryota</taxon>
        <taxon>Metazoa</taxon>
        <taxon>Ecdysozoa</taxon>
        <taxon>Tardigrada</taxon>
        <taxon>Eutardigrada</taxon>
        <taxon>Parachela</taxon>
        <taxon>Hypsibioidea</taxon>
        <taxon>Ramazzottiidae</taxon>
        <taxon>Ramazzottius</taxon>
    </lineage>
</organism>
<evidence type="ECO:0000313" key="2">
    <source>
        <dbReference type="EMBL" id="GAU87876.1"/>
    </source>
</evidence>
<reference evidence="2 3" key="1">
    <citation type="journal article" date="2016" name="Nat. Commun.">
        <title>Extremotolerant tardigrade genome and improved radiotolerance of human cultured cells by tardigrade-unique protein.</title>
        <authorList>
            <person name="Hashimoto T."/>
            <person name="Horikawa D.D."/>
            <person name="Saito Y."/>
            <person name="Kuwahara H."/>
            <person name="Kozuka-Hata H."/>
            <person name="Shin-I T."/>
            <person name="Minakuchi Y."/>
            <person name="Ohishi K."/>
            <person name="Motoyama A."/>
            <person name="Aizu T."/>
            <person name="Enomoto A."/>
            <person name="Kondo K."/>
            <person name="Tanaka S."/>
            <person name="Hara Y."/>
            <person name="Koshikawa S."/>
            <person name="Sagara H."/>
            <person name="Miura T."/>
            <person name="Yokobori S."/>
            <person name="Miyagawa K."/>
            <person name="Suzuki Y."/>
            <person name="Kubo T."/>
            <person name="Oyama M."/>
            <person name="Kohara Y."/>
            <person name="Fujiyama A."/>
            <person name="Arakawa K."/>
            <person name="Katayama T."/>
            <person name="Toyoda A."/>
            <person name="Kunieda T."/>
        </authorList>
    </citation>
    <scope>NUCLEOTIDE SEQUENCE [LARGE SCALE GENOMIC DNA]</scope>
    <source>
        <strain evidence="2 3">YOKOZUNA-1</strain>
    </source>
</reference>
<dbReference type="Proteomes" id="UP000186922">
    <property type="component" value="Unassembled WGS sequence"/>
</dbReference>
<comment type="caution">
    <text evidence="2">The sequence shown here is derived from an EMBL/GenBank/DDBJ whole genome shotgun (WGS) entry which is preliminary data.</text>
</comment>
<evidence type="ECO:0000313" key="3">
    <source>
        <dbReference type="Proteomes" id="UP000186922"/>
    </source>
</evidence>
<name>A0A1D1UE10_RAMVA</name>
<gene>
    <name evidence="2" type="primary">RvY_00665</name>
    <name evidence="2" type="synonym">RvY_00665.1</name>
    <name evidence="2" type="ORF">RvY_00665-1</name>
</gene>
<keyword evidence="1" id="KW-0175">Coiled coil</keyword>
<sequence>MSGNVLWNKPRNACGTSKYSIKNRRSQAYLSNRMPLSLAEVSQLGSIISTLLKDTDLKYGSNLTEAVSADITSALHQLEHFAIHNSRAKSLLTEQRLKLAEEQMTVMRKEQEDFCSRLDNDLNHAIAQWKSEVLMLRATVQDLEERKANLGVELNKVMQRLHLLDDRRVQDEVAEDQLKFEREVTEAVSKLERFGDDKKGDLMEAHQELDQGLTDLEKITKHLKKLHKENERLVRENADLVEEMSEISAKQLSFQLRLNRILSRVEKETPIFMSKEYLCLGDN</sequence>
<protein>
    <submittedName>
        <fullName evidence="2">Uncharacterized protein</fullName>
    </submittedName>
</protein>